<proteinExistence type="predicted"/>
<name>A0A6N1VGY3_9HYPH</name>
<reference evidence="2 3" key="1">
    <citation type="submission" date="2020-06" db="EMBL/GenBank/DDBJ databases">
        <title>Oricola thermophila sp. nov. isolated from a tidal sediments.</title>
        <authorList>
            <person name="Kwon K.K."/>
            <person name="Yang S.-H."/>
            <person name="Park M.-J."/>
        </authorList>
    </citation>
    <scope>NUCLEOTIDE SEQUENCE [LARGE SCALE GENOMIC DNA]</scope>
    <source>
        <strain evidence="2 3">MEBiC13590</strain>
    </source>
</reference>
<feature type="domain" description="VOC" evidence="1">
    <location>
        <begin position="7"/>
        <end position="118"/>
    </location>
</feature>
<gene>
    <name evidence="2" type="ORF">HTY61_17760</name>
</gene>
<dbReference type="PROSITE" id="PS51819">
    <property type="entry name" value="VOC"/>
    <property type="match status" value="2"/>
</dbReference>
<dbReference type="InterPro" id="IPR037523">
    <property type="entry name" value="VOC_core"/>
</dbReference>
<dbReference type="CDD" id="cd08343">
    <property type="entry name" value="ED_TypeI_classII_C"/>
    <property type="match status" value="1"/>
</dbReference>
<evidence type="ECO:0000313" key="3">
    <source>
        <dbReference type="Proteomes" id="UP000509367"/>
    </source>
</evidence>
<dbReference type="InterPro" id="IPR004360">
    <property type="entry name" value="Glyas_Fos-R_dOase_dom"/>
</dbReference>
<accession>A0A6N1VGY3</accession>
<dbReference type="Pfam" id="PF00903">
    <property type="entry name" value="Glyoxalase"/>
    <property type="match status" value="1"/>
</dbReference>
<keyword evidence="3" id="KW-1185">Reference proteome</keyword>
<dbReference type="EMBL" id="CP054836">
    <property type="protein sequence ID" value="QKV20160.1"/>
    <property type="molecule type" value="Genomic_DNA"/>
</dbReference>
<sequence length="301" mass="33312">MSYLVNTIGHVQLNVTVREALVEEATNVLGLHVTRNDDTATWLSSNGREAELVLHDFEENSVRSVGFEAVSEAAVEEAARRIPAVGCRIVSERPSLDCCAAGVVFVTPQGHTFEIHTPVKDDITRRRHYGAGVGPLRLDHVNITSPEPAETRAQLQEIMGLKLSERMVDDGLSWMRGGNRLHHILGIVRGDTGLHHYSFELAEFSDYCRLGDRLDQIDKEFIWGPGRHRPGDNTYAYYVDACGAMVECSGGMAAIADDEAFEPNVITALKRPENVRVMNVWGTPAPAVWLEHKFPFARPAA</sequence>
<dbReference type="AlphaFoldDB" id="A0A6N1VGY3"/>
<dbReference type="SUPFAM" id="SSF54593">
    <property type="entry name" value="Glyoxalase/Bleomycin resistance protein/Dihydroxybiphenyl dioxygenase"/>
    <property type="match status" value="1"/>
</dbReference>
<protein>
    <submittedName>
        <fullName evidence="2">VOC family protein</fullName>
    </submittedName>
</protein>
<dbReference type="RefSeq" id="WP_175278051.1">
    <property type="nucleotide sequence ID" value="NZ_CP054836.1"/>
</dbReference>
<dbReference type="Proteomes" id="UP000509367">
    <property type="component" value="Chromosome"/>
</dbReference>
<dbReference type="InterPro" id="IPR029068">
    <property type="entry name" value="Glyas_Bleomycin-R_OHBP_Dase"/>
</dbReference>
<evidence type="ECO:0000313" key="2">
    <source>
        <dbReference type="EMBL" id="QKV20160.1"/>
    </source>
</evidence>
<evidence type="ECO:0000259" key="1">
    <source>
        <dbReference type="PROSITE" id="PS51819"/>
    </source>
</evidence>
<organism evidence="2 3">
    <name type="scientific">Oricola thermophila</name>
    <dbReference type="NCBI Taxonomy" id="2742145"/>
    <lineage>
        <taxon>Bacteria</taxon>
        <taxon>Pseudomonadati</taxon>
        <taxon>Pseudomonadota</taxon>
        <taxon>Alphaproteobacteria</taxon>
        <taxon>Hyphomicrobiales</taxon>
        <taxon>Ahrensiaceae</taxon>
        <taxon>Oricola</taxon>
    </lineage>
</organism>
<dbReference type="KEGG" id="orm:HTY61_17760"/>
<feature type="domain" description="VOC" evidence="1">
    <location>
        <begin position="137"/>
        <end position="251"/>
    </location>
</feature>
<dbReference type="Gene3D" id="3.10.180.10">
    <property type="entry name" value="2,3-Dihydroxybiphenyl 1,2-Dioxygenase, domain 1"/>
    <property type="match status" value="2"/>
</dbReference>